<feature type="compositionally biased region" description="Basic and acidic residues" evidence="1">
    <location>
        <begin position="238"/>
        <end position="251"/>
    </location>
</feature>
<evidence type="ECO:0000313" key="3">
    <source>
        <dbReference type="Proteomes" id="UP000194853"/>
    </source>
</evidence>
<evidence type="ECO:0000256" key="1">
    <source>
        <dbReference type="SAM" id="MobiDB-lite"/>
    </source>
</evidence>
<gene>
    <name evidence="2" type="ORF">BK750_28505</name>
</gene>
<dbReference type="RefSeq" id="WP_086404680.1">
    <property type="nucleotide sequence ID" value="NZ_MOOS01000189.1"/>
</dbReference>
<sequence length="277" mass="33273">MITRDQLEKEHIQQAIYKFALDVTKRDQLEFTKGQFVLNKTNSKYTEFELKSNDLSKWGQGNVIVQVNHKTENVEIFAQEIDRNNLYKKDKTYVWEEKLSEILKEYGLSKEDYKETFKKEALDEINEEIEQDQYKEFFKGQVLNNIEEKETAKEKWQYKERFKAGVLKLLNVEPKEPMKHVKKEDDKANHDKNVKAMKEFEKSHSVETIYQLRKEAFKELKELDLTESQKEKLIKLEKNLDKQKQEYDKKVNKTNSNKETNEKKNEKQKKKGAEMER</sequence>
<feature type="compositionally biased region" description="Basic and acidic residues" evidence="1">
    <location>
        <begin position="259"/>
        <end position="277"/>
    </location>
</feature>
<name>A0A9X6M078_BACTJ</name>
<reference evidence="2 3" key="1">
    <citation type="submission" date="2016-10" db="EMBL/GenBank/DDBJ databases">
        <title>Comparative genomics of Bacillus thuringiensis reveals a path to pathogens against multiple invertebrate hosts.</title>
        <authorList>
            <person name="Zheng J."/>
            <person name="Gao Q."/>
            <person name="Liu H."/>
            <person name="Peng D."/>
            <person name="Ruan L."/>
            <person name="Sun M."/>
        </authorList>
    </citation>
    <scope>NUCLEOTIDE SEQUENCE [LARGE SCALE GENOMIC DNA]</scope>
    <source>
        <strain evidence="2">BGSC 4CF1</strain>
    </source>
</reference>
<feature type="region of interest" description="Disordered" evidence="1">
    <location>
        <begin position="238"/>
        <end position="277"/>
    </location>
</feature>
<organism evidence="2 3">
    <name type="scientific">Bacillus thuringiensis subsp. jegathesan</name>
    <dbReference type="NCBI Taxonomy" id="56955"/>
    <lineage>
        <taxon>Bacteria</taxon>
        <taxon>Bacillati</taxon>
        <taxon>Bacillota</taxon>
        <taxon>Bacilli</taxon>
        <taxon>Bacillales</taxon>
        <taxon>Bacillaceae</taxon>
        <taxon>Bacillus</taxon>
        <taxon>Bacillus cereus group</taxon>
    </lineage>
</organism>
<proteinExistence type="predicted"/>
<dbReference type="EMBL" id="MOOS01000189">
    <property type="protein sequence ID" value="OUB58998.1"/>
    <property type="molecule type" value="Genomic_DNA"/>
</dbReference>
<comment type="caution">
    <text evidence="2">The sequence shown here is derived from an EMBL/GenBank/DDBJ whole genome shotgun (WGS) entry which is preliminary data.</text>
</comment>
<dbReference type="Proteomes" id="UP000194853">
    <property type="component" value="Unassembled WGS sequence"/>
</dbReference>
<dbReference type="AlphaFoldDB" id="A0A9X6M078"/>
<evidence type="ECO:0000313" key="2">
    <source>
        <dbReference type="EMBL" id="OUB58998.1"/>
    </source>
</evidence>
<accession>A0A9X6M078</accession>
<protein>
    <submittedName>
        <fullName evidence="2">Uncharacterized protein</fullName>
    </submittedName>
</protein>